<organism evidence="2 3">
    <name type="scientific">Brevibacterium daeguense</name>
    <dbReference type="NCBI Taxonomy" id="909936"/>
    <lineage>
        <taxon>Bacteria</taxon>
        <taxon>Bacillati</taxon>
        <taxon>Actinomycetota</taxon>
        <taxon>Actinomycetes</taxon>
        <taxon>Micrococcales</taxon>
        <taxon>Brevibacteriaceae</taxon>
        <taxon>Brevibacterium</taxon>
    </lineage>
</organism>
<sequence>MAMAVGSALAASALLMGCASQPEPHELNSPSADEAVDDPSPELPKYTTDLQLSEEEKKAVDEALAVLERYIEVTNEVFGNGGEGAEQFEDVAKDATLISTQSDAADLRSKDAAMVGEFGVNEIKIHELELARSEVPVPYVSVHACVPTHEYRFTDHDDDSDSEDSDDVVTFEFIIANYDDGWFVSEQYLWAEECDV</sequence>
<proteinExistence type="predicted"/>
<evidence type="ECO:0000313" key="3">
    <source>
        <dbReference type="Proteomes" id="UP001501586"/>
    </source>
</evidence>
<evidence type="ECO:0000313" key="2">
    <source>
        <dbReference type="EMBL" id="GAA4283876.1"/>
    </source>
</evidence>
<evidence type="ECO:0000256" key="1">
    <source>
        <dbReference type="SAM" id="MobiDB-lite"/>
    </source>
</evidence>
<dbReference type="EMBL" id="BAABAZ010000005">
    <property type="protein sequence ID" value="GAA4283876.1"/>
    <property type="molecule type" value="Genomic_DNA"/>
</dbReference>
<dbReference type="Proteomes" id="UP001501586">
    <property type="component" value="Unassembled WGS sequence"/>
</dbReference>
<name>A0ABP8EJ04_9MICO</name>
<keyword evidence="3" id="KW-1185">Reference proteome</keyword>
<comment type="caution">
    <text evidence="2">The sequence shown here is derived from an EMBL/GenBank/DDBJ whole genome shotgun (WGS) entry which is preliminary data.</text>
</comment>
<protein>
    <recommendedName>
        <fullName evidence="4">Lipoprotein</fullName>
    </recommendedName>
</protein>
<accession>A0ABP8EJ04</accession>
<dbReference type="RefSeq" id="WP_344717896.1">
    <property type="nucleotide sequence ID" value="NZ_BAABAZ010000005.1"/>
</dbReference>
<reference evidence="3" key="1">
    <citation type="journal article" date="2019" name="Int. J. Syst. Evol. Microbiol.">
        <title>The Global Catalogue of Microorganisms (GCM) 10K type strain sequencing project: providing services to taxonomists for standard genome sequencing and annotation.</title>
        <authorList>
            <consortium name="The Broad Institute Genomics Platform"/>
            <consortium name="The Broad Institute Genome Sequencing Center for Infectious Disease"/>
            <person name="Wu L."/>
            <person name="Ma J."/>
        </authorList>
    </citation>
    <scope>NUCLEOTIDE SEQUENCE [LARGE SCALE GENOMIC DNA]</scope>
    <source>
        <strain evidence="3">JCM 17458</strain>
    </source>
</reference>
<feature type="region of interest" description="Disordered" evidence="1">
    <location>
        <begin position="20"/>
        <end position="47"/>
    </location>
</feature>
<evidence type="ECO:0008006" key="4">
    <source>
        <dbReference type="Google" id="ProtNLM"/>
    </source>
</evidence>
<gene>
    <name evidence="2" type="ORF">GCM10022261_14070</name>
</gene>